<reference evidence="1 2" key="1">
    <citation type="submission" date="2017-11" db="EMBL/GenBank/DDBJ databases">
        <title>Population delineation of vibrios coincides with oyster pathogenicity.</title>
        <authorList>
            <person name="Bruto M."/>
            <person name="Labreuche Y."/>
            <person name="James A."/>
            <person name="Piel D."/>
            <person name="Chenivesse S."/>
            <person name="Petton B."/>
            <person name="Polz M.F."/>
            <person name="Le Roux F."/>
        </authorList>
    </citation>
    <scope>NUCLEOTIDE SEQUENCE [LARGE SCALE GENOMIC DNA]</scope>
    <source>
        <strain evidence="1 2">FF_144</strain>
    </source>
</reference>
<sequence length="240" mass="27669">MIVIPMAGLSSRFFKAGYTQPKYMLDAHGKSLFAHAVLSFKAYFESEVFVFIVRDVYESAYFVEQECEMLGIIAFKIVILDQETRGQAETVALGLEKAEVNKEVSLTVFNIDTFRPNFTFPQLDLLGEGYLEVFRGSGDNWSFAKPESETSTRVVLTTEKLPVSDLCSTGLYYFKNCHDFLFAYHKYIEKPVSEWEKGELYIAPLYNELIANNREVHYHLINREDVIFCGVPSEYDEFRK</sequence>
<dbReference type="CDD" id="cd04183">
    <property type="entry name" value="GT2_BcE_like"/>
    <property type="match status" value="1"/>
</dbReference>
<dbReference type="Gene3D" id="3.90.550.10">
    <property type="entry name" value="Spore Coat Polysaccharide Biosynthesis Protein SpsA, Chain A"/>
    <property type="match status" value="1"/>
</dbReference>
<evidence type="ECO:0000313" key="2">
    <source>
        <dbReference type="Proteomes" id="UP000244197"/>
    </source>
</evidence>
<accession>A0A2T5ESE3</accession>
<protein>
    <submittedName>
        <fullName evidence="1">Capsular biosynthesis protein</fullName>
    </submittedName>
</protein>
<dbReference type="PIRSF" id="PIRSF028162">
    <property type="entry name" value="BcbE_prd"/>
    <property type="match status" value="1"/>
</dbReference>
<dbReference type="InterPro" id="IPR016873">
    <property type="entry name" value="Caps_polysacc_synth_BcbE_prd"/>
</dbReference>
<organism evidence="1 2">
    <name type="scientific">Vibrio splendidus</name>
    <dbReference type="NCBI Taxonomy" id="29497"/>
    <lineage>
        <taxon>Bacteria</taxon>
        <taxon>Pseudomonadati</taxon>
        <taxon>Pseudomonadota</taxon>
        <taxon>Gammaproteobacteria</taxon>
        <taxon>Vibrionales</taxon>
        <taxon>Vibrionaceae</taxon>
        <taxon>Vibrio</taxon>
    </lineage>
</organism>
<dbReference type="SUPFAM" id="SSF53448">
    <property type="entry name" value="Nucleotide-diphospho-sugar transferases"/>
    <property type="match status" value="1"/>
</dbReference>
<dbReference type="InterPro" id="IPR029044">
    <property type="entry name" value="Nucleotide-diphossugar_trans"/>
</dbReference>
<comment type="caution">
    <text evidence="1">The sequence shown here is derived from an EMBL/GenBank/DDBJ whole genome shotgun (WGS) entry which is preliminary data.</text>
</comment>
<name>A0A2T5ESE3_VIBSP</name>
<dbReference type="AlphaFoldDB" id="A0A2T5ESE3"/>
<gene>
    <name evidence="1" type="ORF">CWO07_17505</name>
</gene>
<dbReference type="Proteomes" id="UP000244197">
    <property type="component" value="Unassembled WGS sequence"/>
</dbReference>
<evidence type="ECO:0000313" key="1">
    <source>
        <dbReference type="EMBL" id="PTP29312.1"/>
    </source>
</evidence>
<dbReference type="EMBL" id="PIFK01000037">
    <property type="protein sequence ID" value="PTP29312.1"/>
    <property type="molecule type" value="Genomic_DNA"/>
</dbReference>
<dbReference type="RefSeq" id="WP_108188010.1">
    <property type="nucleotide sequence ID" value="NZ_PIFK01000037.1"/>
</dbReference>
<proteinExistence type="predicted"/>